<dbReference type="InterPro" id="IPR029016">
    <property type="entry name" value="GAF-like_dom_sf"/>
</dbReference>
<evidence type="ECO:0000313" key="7">
    <source>
        <dbReference type="Proteomes" id="UP000474967"/>
    </source>
</evidence>
<evidence type="ECO:0000256" key="4">
    <source>
        <dbReference type="ARBA" id="ARBA00023163"/>
    </source>
</evidence>
<keyword evidence="7" id="KW-1185">Reference proteome</keyword>
<organism evidence="6 7">
    <name type="scientific">Leifsonia tongyongensis</name>
    <dbReference type="NCBI Taxonomy" id="1268043"/>
    <lineage>
        <taxon>Bacteria</taxon>
        <taxon>Bacillati</taxon>
        <taxon>Actinomycetota</taxon>
        <taxon>Actinomycetes</taxon>
        <taxon>Micrococcales</taxon>
        <taxon>Microbacteriaceae</taxon>
        <taxon>Leifsonia</taxon>
    </lineage>
</organism>
<gene>
    <name evidence="6" type="ORF">G3T36_04615</name>
</gene>
<dbReference type="InterPro" id="IPR036388">
    <property type="entry name" value="WH-like_DNA-bd_sf"/>
</dbReference>
<keyword evidence="4" id="KW-0804">Transcription</keyword>
<keyword evidence="3" id="KW-0805">Transcription regulation</keyword>
<dbReference type="PROSITE" id="PS50921">
    <property type="entry name" value="ANTAR"/>
    <property type="match status" value="1"/>
</dbReference>
<accession>A0A6L9XV98</accession>
<dbReference type="SUPFAM" id="SSF55781">
    <property type="entry name" value="GAF domain-like"/>
    <property type="match status" value="1"/>
</dbReference>
<dbReference type="GO" id="GO:0016301">
    <property type="term" value="F:kinase activity"/>
    <property type="evidence" value="ECO:0007669"/>
    <property type="project" value="UniProtKB-KW"/>
</dbReference>
<dbReference type="Proteomes" id="UP000474967">
    <property type="component" value="Unassembled WGS sequence"/>
</dbReference>
<reference evidence="6 7" key="1">
    <citation type="journal article" date="2014" name="J. Microbiol.">
        <title>Diaminobutyricibacter tongyongensis gen. nov., sp. nov. and Homoserinibacter gongjuensis gen. nov., sp. nov. belong to the family Microbacteriaceae.</title>
        <authorList>
            <person name="Kim S.J."/>
            <person name="Ahn J.H."/>
            <person name="Weon H.Y."/>
            <person name="Hamada M."/>
            <person name="Suzuki K."/>
            <person name="Kwon S.W."/>
        </authorList>
    </citation>
    <scope>NUCLEOTIDE SEQUENCE [LARGE SCALE GENOMIC DNA]</scope>
    <source>
        <strain evidence="6 7">NBRC 108724</strain>
    </source>
</reference>
<dbReference type="InterPro" id="IPR012074">
    <property type="entry name" value="GAF_ANTAR"/>
</dbReference>
<dbReference type="RefSeq" id="WP_163288294.1">
    <property type="nucleotide sequence ID" value="NZ_JAAGWY010000001.1"/>
</dbReference>
<dbReference type="Pfam" id="PF03861">
    <property type="entry name" value="ANTAR"/>
    <property type="match status" value="1"/>
</dbReference>
<dbReference type="SMART" id="SM01012">
    <property type="entry name" value="ANTAR"/>
    <property type="match status" value="1"/>
</dbReference>
<evidence type="ECO:0000256" key="3">
    <source>
        <dbReference type="ARBA" id="ARBA00023015"/>
    </source>
</evidence>
<proteinExistence type="predicted"/>
<dbReference type="PIRSF" id="PIRSF036625">
    <property type="entry name" value="GAF_ANTAR"/>
    <property type="match status" value="1"/>
</dbReference>
<sequence>MTVNEREAEIIRTFATLADSMVAGFDAVDLLQTLVERSAELLDATDAGILLADGTGRLEVVASTDERSQLVELMQLGPGGGPCVECFTTGIPVAIPDISAARDRWADFCDAALAQGFHALHAVPLRLREKTIGSLNLFRDQAGELGEFDLAAAQALADVATIGILQERAVRESDVITQQLQRALDSRVIIEQAKGVVAYVNDVPVDEAFRVIREYARDHQRGIVEVAADIVQRRLTL</sequence>
<protein>
    <submittedName>
        <fullName evidence="6">GAF and ANTAR domain-containing protein</fullName>
    </submittedName>
</protein>
<keyword evidence="1" id="KW-0808">Transferase</keyword>
<evidence type="ECO:0000259" key="5">
    <source>
        <dbReference type="PROSITE" id="PS50921"/>
    </source>
</evidence>
<keyword evidence="2" id="KW-0418">Kinase</keyword>
<dbReference type="InterPro" id="IPR005561">
    <property type="entry name" value="ANTAR"/>
</dbReference>
<dbReference type="Pfam" id="PF01590">
    <property type="entry name" value="GAF"/>
    <property type="match status" value="1"/>
</dbReference>
<name>A0A6L9XV98_9MICO</name>
<dbReference type="SMART" id="SM00065">
    <property type="entry name" value="GAF"/>
    <property type="match status" value="1"/>
</dbReference>
<dbReference type="InterPro" id="IPR003018">
    <property type="entry name" value="GAF"/>
</dbReference>
<dbReference type="SUPFAM" id="SSF52172">
    <property type="entry name" value="CheY-like"/>
    <property type="match status" value="1"/>
</dbReference>
<evidence type="ECO:0000313" key="6">
    <source>
        <dbReference type="EMBL" id="NEN05147.1"/>
    </source>
</evidence>
<evidence type="ECO:0000256" key="2">
    <source>
        <dbReference type="ARBA" id="ARBA00022777"/>
    </source>
</evidence>
<comment type="caution">
    <text evidence="6">The sequence shown here is derived from an EMBL/GenBank/DDBJ whole genome shotgun (WGS) entry which is preliminary data.</text>
</comment>
<dbReference type="EMBL" id="JAAGWY010000001">
    <property type="protein sequence ID" value="NEN05147.1"/>
    <property type="molecule type" value="Genomic_DNA"/>
</dbReference>
<dbReference type="Gene3D" id="1.10.10.10">
    <property type="entry name" value="Winged helix-like DNA-binding domain superfamily/Winged helix DNA-binding domain"/>
    <property type="match status" value="1"/>
</dbReference>
<dbReference type="InterPro" id="IPR011006">
    <property type="entry name" value="CheY-like_superfamily"/>
</dbReference>
<dbReference type="AlphaFoldDB" id="A0A6L9XV98"/>
<dbReference type="GO" id="GO:0003723">
    <property type="term" value="F:RNA binding"/>
    <property type="evidence" value="ECO:0007669"/>
    <property type="project" value="InterPro"/>
</dbReference>
<evidence type="ECO:0000256" key="1">
    <source>
        <dbReference type="ARBA" id="ARBA00022679"/>
    </source>
</evidence>
<feature type="domain" description="ANTAR" evidence="5">
    <location>
        <begin position="170"/>
        <end position="231"/>
    </location>
</feature>
<dbReference type="Gene3D" id="3.30.450.40">
    <property type="match status" value="1"/>
</dbReference>